<dbReference type="PROSITE" id="PS51722">
    <property type="entry name" value="G_TR_2"/>
    <property type="match status" value="1"/>
</dbReference>
<dbReference type="GO" id="GO:0003924">
    <property type="term" value="F:GTPase activity"/>
    <property type="evidence" value="ECO:0007669"/>
    <property type="project" value="InterPro"/>
</dbReference>
<dbReference type="InterPro" id="IPR009022">
    <property type="entry name" value="EFG_III"/>
</dbReference>
<evidence type="ECO:0000256" key="4">
    <source>
        <dbReference type="ARBA" id="ARBA00022917"/>
    </source>
</evidence>
<dbReference type="SUPFAM" id="SSF50447">
    <property type="entry name" value="Translation proteins"/>
    <property type="match status" value="1"/>
</dbReference>
<dbReference type="CDD" id="cd04088">
    <property type="entry name" value="EFG_mtEFG_II"/>
    <property type="match status" value="1"/>
</dbReference>
<evidence type="ECO:0000256" key="5">
    <source>
        <dbReference type="ARBA" id="ARBA00023134"/>
    </source>
</evidence>
<dbReference type="InterPro" id="IPR014721">
    <property type="entry name" value="Ribsml_uS5_D2-typ_fold_subgr"/>
</dbReference>
<evidence type="ECO:0000313" key="8">
    <source>
        <dbReference type="EMBL" id="AMY11595.1"/>
    </source>
</evidence>
<dbReference type="PANTHER" id="PTHR43261">
    <property type="entry name" value="TRANSLATION ELONGATION FACTOR G-RELATED"/>
    <property type="match status" value="1"/>
</dbReference>
<dbReference type="Gene3D" id="3.40.50.300">
    <property type="entry name" value="P-loop containing nucleotide triphosphate hydrolases"/>
    <property type="match status" value="1"/>
</dbReference>
<keyword evidence="2" id="KW-0547">Nucleotide-binding</keyword>
<evidence type="ECO:0000256" key="1">
    <source>
        <dbReference type="ARBA" id="ARBA00017872"/>
    </source>
</evidence>
<dbReference type="Pfam" id="PF00679">
    <property type="entry name" value="EFG_C"/>
    <property type="match status" value="1"/>
</dbReference>
<dbReference type="Pfam" id="PF14492">
    <property type="entry name" value="EFG_III"/>
    <property type="match status" value="1"/>
</dbReference>
<dbReference type="InterPro" id="IPR000795">
    <property type="entry name" value="T_Tr_GTP-bd_dom"/>
</dbReference>
<dbReference type="FunFam" id="3.30.70.870:FF:000016">
    <property type="entry name" value="Translation elongation factor G"/>
    <property type="match status" value="1"/>
</dbReference>
<evidence type="ECO:0000256" key="6">
    <source>
        <dbReference type="ARBA" id="ARBA00024731"/>
    </source>
</evidence>
<comment type="function">
    <text evidence="6">Catalyzes the GTP-dependent ribosomal translocation step during translation elongation. During this step, the ribosome changes from the pre-translocational (PRE) to the post-translocational (POST) state as the newly formed A-site-bound peptidyl-tRNA and P-site-bound deacylated tRNA move to the P and E sites, respectively. Catalyzes the coordinated movement of the two tRNA molecules, the mRNA and conformational changes in the ribosome.</text>
</comment>
<dbReference type="SUPFAM" id="SSF52540">
    <property type="entry name" value="P-loop containing nucleoside triphosphate hydrolases"/>
    <property type="match status" value="1"/>
</dbReference>
<sequence>MPTYAAASIRNVAVVGHNGSGKTQLISAVLFTAGATTRLGRVDDGTAPTDFDEEAIVRKHTLAATPAWLDWHGTKVNLVDTPGFGNFLSETGATLRVTDAALVVVDAVAGVEVQTERVWALANDERLAKFVVVNRLDRERASFVTALEDLHAAFGRSLVPVQLPYGEEKGFRGVIDLVAQRAYTYEGGTGRGKPVAIPESIAAEAKNAREALVELVAEADDDLMSRFFDEGTLSDDELVAGLRTAVRTGAVVPVFCASGAENIGTDRLLEALVHYTPSPVDRPLPAIEKSSGDAITTLADESGPTRVFVWKTVADPFAGRISLFRVVTGIVRNDSTLTNLTRGTQERIAHLMALQGKTQAQVTELHAGDLGAIAKLKDAQTGDTLSDRAADLTLPPIAFAAPLMSYALEPKSRGDEDKISTALHRLQEEDPTIRTDRDPRTHEQLISGQGQMHLEVTVAKLKRRFGVDVTLKLPRIPYLETITASTEAHGRHKKQTGGHGQFGDCKIRVEPLPRGADFQFEDDIFGGSIPRQYVPAVEKGIQEARTRGFLAGFPMVDFKATVFDGSFHPVDSNELAFKMAGSIAFRDAMTRARPVLLEPIMQVEVHAPNEFAGDLMGDLNGRRGRISGMEARGHATVIKAQVPMSEMLTYEQHLTSATGGRGSYHMAHSHYEEVPAHLQAKIVAAHKTEHGVEHSEA</sequence>
<dbReference type="InterPro" id="IPR047872">
    <property type="entry name" value="EFG_IV"/>
</dbReference>
<dbReference type="Gene3D" id="3.30.70.870">
    <property type="entry name" value="Elongation Factor G (Translational Gtpase), domain 3"/>
    <property type="match status" value="1"/>
</dbReference>
<dbReference type="AlphaFoldDB" id="A0A143PSI3"/>
<evidence type="ECO:0000313" key="9">
    <source>
        <dbReference type="Proteomes" id="UP000076079"/>
    </source>
</evidence>
<dbReference type="Proteomes" id="UP000076079">
    <property type="component" value="Chromosome"/>
</dbReference>
<dbReference type="GO" id="GO:0003746">
    <property type="term" value="F:translation elongation factor activity"/>
    <property type="evidence" value="ECO:0007669"/>
    <property type="project" value="UniProtKB-KW"/>
</dbReference>
<keyword evidence="4" id="KW-0648">Protein biosynthesis</keyword>
<dbReference type="RefSeq" id="WP_110173133.1">
    <property type="nucleotide sequence ID" value="NZ_CP015136.1"/>
</dbReference>
<dbReference type="CDD" id="cd04170">
    <property type="entry name" value="EF-G_bact"/>
    <property type="match status" value="1"/>
</dbReference>
<dbReference type="Pfam" id="PF03764">
    <property type="entry name" value="EFG_IV"/>
    <property type="match status" value="1"/>
</dbReference>
<dbReference type="PANTHER" id="PTHR43261:SF6">
    <property type="entry name" value="ELONGATION FACTOR G-LIKE PROTEIN"/>
    <property type="match status" value="1"/>
</dbReference>
<dbReference type="NCBIfam" id="NF009891">
    <property type="entry name" value="PRK13351.1-1"/>
    <property type="match status" value="1"/>
</dbReference>
<keyword evidence="9" id="KW-1185">Reference proteome</keyword>
<dbReference type="NCBIfam" id="NF009379">
    <property type="entry name" value="PRK12740.1-3"/>
    <property type="match status" value="1"/>
</dbReference>
<evidence type="ECO:0000256" key="3">
    <source>
        <dbReference type="ARBA" id="ARBA00022768"/>
    </source>
</evidence>
<dbReference type="CDD" id="cd03713">
    <property type="entry name" value="EFG_mtEFG_C"/>
    <property type="match status" value="1"/>
</dbReference>
<evidence type="ECO:0000259" key="7">
    <source>
        <dbReference type="PROSITE" id="PS51722"/>
    </source>
</evidence>
<dbReference type="Pfam" id="PF22042">
    <property type="entry name" value="EF-G_D2"/>
    <property type="match status" value="1"/>
</dbReference>
<name>A0A143PSI3_LUTPR</name>
<proteinExistence type="predicted"/>
<dbReference type="Gene3D" id="3.30.230.10">
    <property type="match status" value="1"/>
</dbReference>
<dbReference type="SUPFAM" id="SSF54980">
    <property type="entry name" value="EF-G C-terminal domain-like"/>
    <property type="match status" value="2"/>
</dbReference>
<protein>
    <recommendedName>
        <fullName evidence="1">Elongation factor G</fullName>
    </recommendedName>
</protein>
<dbReference type="InterPro" id="IPR005225">
    <property type="entry name" value="Small_GTP-bd"/>
</dbReference>
<dbReference type="InterPro" id="IPR009000">
    <property type="entry name" value="Transl_B-barrel_sf"/>
</dbReference>
<dbReference type="Gene3D" id="3.30.70.240">
    <property type="match status" value="1"/>
</dbReference>
<dbReference type="FunFam" id="3.30.70.240:FF:000001">
    <property type="entry name" value="Elongation factor G"/>
    <property type="match status" value="1"/>
</dbReference>
<dbReference type="GO" id="GO:0032790">
    <property type="term" value="P:ribosome disassembly"/>
    <property type="evidence" value="ECO:0007669"/>
    <property type="project" value="TreeGrafter"/>
</dbReference>
<dbReference type="InterPro" id="IPR000640">
    <property type="entry name" value="EFG_V-like"/>
</dbReference>
<dbReference type="InterPro" id="IPR027417">
    <property type="entry name" value="P-loop_NTPase"/>
</dbReference>
<dbReference type="CDD" id="cd16262">
    <property type="entry name" value="EFG_III"/>
    <property type="match status" value="1"/>
</dbReference>
<dbReference type="GO" id="GO:0005525">
    <property type="term" value="F:GTP binding"/>
    <property type="evidence" value="ECO:0007669"/>
    <property type="project" value="UniProtKB-KW"/>
</dbReference>
<dbReference type="SMART" id="SM00889">
    <property type="entry name" value="EFG_IV"/>
    <property type="match status" value="1"/>
</dbReference>
<dbReference type="InterPro" id="IPR053905">
    <property type="entry name" value="EF-G-like_DII"/>
</dbReference>
<accession>A0A143PSI3</accession>
<dbReference type="SMART" id="SM00838">
    <property type="entry name" value="EFG_C"/>
    <property type="match status" value="1"/>
</dbReference>
<dbReference type="OrthoDB" id="9804431at2"/>
<dbReference type="InterPro" id="IPR035647">
    <property type="entry name" value="EFG_III/V"/>
</dbReference>
<reference evidence="8 9" key="1">
    <citation type="journal article" date="2016" name="Genome Announc.">
        <title>First Complete Genome Sequence of a Subdivision 6 Acidobacterium Strain.</title>
        <authorList>
            <person name="Huang S."/>
            <person name="Vieira S."/>
            <person name="Bunk B."/>
            <person name="Riedel T."/>
            <person name="Sproer C."/>
            <person name="Overmann J."/>
        </authorList>
    </citation>
    <scope>NUCLEOTIDE SEQUENCE [LARGE SCALE GENOMIC DNA]</scope>
    <source>
        <strain evidence="9">DSM 100886 HEG_-6_39</strain>
    </source>
</reference>
<dbReference type="EMBL" id="CP015136">
    <property type="protein sequence ID" value="AMY11595.1"/>
    <property type="molecule type" value="Genomic_DNA"/>
</dbReference>
<dbReference type="InterPro" id="IPR041095">
    <property type="entry name" value="EFG_II"/>
</dbReference>
<feature type="domain" description="Tr-type G" evidence="7">
    <location>
        <begin position="7"/>
        <end position="280"/>
    </location>
</feature>
<dbReference type="InterPro" id="IPR005517">
    <property type="entry name" value="Transl_elong_EFG/EF2_IV"/>
</dbReference>
<dbReference type="SUPFAM" id="SSF54211">
    <property type="entry name" value="Ribosomal protein S5 domain 2-like"/>
    <property type="match status" value="1"/>
</dbReference>
<dbReference type="Pfam" id="PF00009">
    <property type="entry name" value="GTP_EFTU"/>
    <property type="match status" value="1"/>
</dbReference>
<evidence type="ECO:0000256" key="2">
    <source>
        <dbReference type="ARBA" id="ARBA00022741"/>
    </source>
</evidence>
<keyword evidence="5" id="KW-0342">GTP-binding</keyword>
<keyword evidence="3 8" id="KW-0251">Elongation factor</keyword>
<organism evidence="8 9">
    <name type="scientific">Luteitalea pratensis</name>
    <dbReference type="NCBI Taxonomy" id="1855912"/>
    <lineage>
        <taxon>Bacteria</taxon>
        <taxon>Pseudomonadati</taxon>
        <taxon>Acidobacteriota</taxon>
        <taxon>Vicinamibacteria</taxon>
        <taxon>Vicinamibacterales</taxon>
        <taxon>Vicinamibacteraceae</taxon>
        <taxon>Luteitalea</taxon>
    </lineage>
</organism>
<dbReference type="KEGG" id="abac:LuPra_04846"/>
<dbReference type="NCBIfam" id="NF009381">
    <property type="entry name" value="PRK12740.1-5"/>
    <property type="match status" value="1"/>
</dbReference>
<dbReference type="FunFam" id="3.30.230.10:FF:000003">
    <property type="entry name" value="Elongation factor G"/>
    <property type="match status" value="1"/>
</dbReference>
<dbReference type="InterPro" id="IPR020568">
    <property type="entry name" value="Ribosomal_Su5_D2-typ_SF"/>
</dbReference>
<dbReference type="InterPro" id="IPR035649">
    <property type="entry name" value="EFG_V"/>
</dbReference>
<dbReference type="PATRIC" id="fig|1813736.3.peg.5104"/>
<reference evidence="9" key="2">
    <citation type="submission" date="2016-04" db="EMBL/GenBank/DDBJ databases">
        <title>First Complete Genome Sequence of a Subdivision 6 Acidobacterium.</title>
        <authorList>
            <person name="Huang S."/>
            <person name="Vieira S."/>
            <person name="Bunk B."/>
            <person name="Riedel T."/>
            <person name="Sproeer C."/>
            <person name="Overmann J."/>
        </authorList>
    </citation>
    <scope>NUCLEOTIDE SEQUENCE [LARGE SCALE GENOMIC DNA]</scope>
    <source>
        <strain evidence="9">DSM 100886 HEG_-6_39</strain>
    </source>
</reference>
<dbReference type="Gene3D" id="2.40.30.10">
    <property type="entry name" value="Translation factors"/>
    <property type="match status" value="1"/>
</dbReference>
<dbReference type="STRING" id="1855912.LuPra_04846"/>
<dbReference type="NCBIfam" id="TIGR00231">
    <property type="entry name" value="small_GTP"/>
    <property type="match status" value="1"/>
</dbReference>
<dbReference type="CDD" id="cd01434">
    <property type="entry name" value="EFG_mtEFG1_IV"/>
    <property type="match status" value="1"/>
</dbReference>
<gene>
    <name evidence="8" type="primary">fusA_1</name>
    <name evidence="8" type="ORF">LuPra_04846</name>
</gene>